<name>A0ABS6DI85_9ENTR</name>
<dbReference type="Pfam" id="PF08241">
    <property type="entry name" value="Methyltransf_11"/>
    <property type="match status" value="1"/>
</dbReference>
<accession>A0ABS6DI85</accession>
<evidence type="ECO:0000313" key="5">
    <source>
        <dbReference type="EMBL" id="MBU4682931.1"/>
    </source>
</evidence>
<dbReference type="GO" id="GO:0008168">
    <property type="term" value="F:methyltransferase activity"/>
    <property type="evidence" value="ECO:0007669"/>
    <property type="project" value="UniProtKB-KW"/>
</dbReference>
<dbReference type="InterPro" id="IPR051052">
    <property type="entry name" value="Diverse_substrate_MTase"/>
</dbReference>
<organism evidence="5 6">
    <name type="scientific">Cedecea davisae</name>
    <dbReference type="NCBI Taxonomy" id="158484"/>
    <lineage>
        <taxon>Bacteria</taxon>
        <taxon>Pseudomonadati</taxon>
        <taxon>Pseudomonadota</taxon>
        <taxon>Gammaproteobacteria</taxon>
        <taxon>Enterobacterales</taxon>
        <taxon>Enterobacteriaceae</taxon>
        <taxon>Cedecea</taxon>
    </lineage>
</organism>
<dbReference type="Proteomes" id="UP000686327">
    <property type="component" value="Unassembled WGS sequence"/>
</dbReference>
<dbReference type="InterPro" id="IPR013216">
    <property type="entry name" value="Methyltransf_11"/>
</dbReference>
<feature type="domain" description="Methyltransferase type 11" evidence="4">
    <location>
        <begin position="50"/>
        <end position="143"/>
    </location>
</feature>
<evidence type="ECO:0000256" key="1">
    <source>
        <dbReference type="ARBA" id="ARBA00008361"/>
    </source>
</evidence>
<dbReference type="GO" id="GO:0032259">
    <property type="term" value="P:methylation"/>
    <property type="evidence" value="ECO:0007669"/>
    <property type="project" value="UniProtKB-KW"/>
</dbReference>
<reference evidence="6" key="2">
    <citation type="submission" date="2023-07" db="EMBL/GenBank/DDBJ databases">
        <title>Cedecea davisae an AmpC producer and its therapeutic implications.</title>
        <authorList>
            <person name="Notter J."/>
        </authorList>
    </citation>
    <scope>NUCLEOTIDE SEQUENCE [LARGE SCALE GENOMIC DNA]</scope>
    <source>
        <strain evidence="6">1</strain>
    </source>
</reference>
<sequence length="271" mass="30704">MKKIIPLEEGRALFGSNYEAYCNGRPDYPNRVYELISEHCDNPANSRMFEIGPGNGQATQSLLKKGFKISAIEPDVIFSQTLQQHLGSLYPQSLAVIPSSFEEAKFEETAFDIGIAATSFHWIDPARGLDKCFQILRPGGWFAMWWTVFGDPNNMDAFQRRTGKLFEPLEVSPSHKAGFQFPFALQKEEREAELAKAGFINLQHENIPWGFEMNARQTQLLLSTFSPVSRLSEAERMSFLSEIGRIVNEEFGGFVERNFVTAVYLGQKPIF</sequence>
<dbReference type="EMBL" id="JAGRYU010000025">
    <property type="protein sequence ID" value="MBU4682931.1"/>
    <property type="molecule type" value="Genomic_DNA"/>
</dbReference>
<dbReference type="PANTHER" id="PTHR44942">
    <property type="entry name" value="METHYLTRANSF_11 DOMAIN-CONTAINING PROTEIN"/>
    <property type="match status" value="1"/>
</dbReference>
<dbReference type="CDD" id="cd02440">
    <property type="entry name" value="AdoMet_MTases"/>
    <property type="match status" value="1"/>
</dbReference>
<dbReference type="PANTHER" id="PTHR44942:SF4">
    <property type="entry name" value="METHYLTRANSFERASE TYPE 11 DOMAIN-CONTAINING PROTEIN"/>
    <property type="match status" value="1"/>
</dbReference>
<keyword evidence="6" id="KW-1185">Reference proteome</keyword>
<reference evidence="5 6" key="1">
    <citation type="submission" date="2021-04" db="EMBL/GenBank/DDBJ databases">
        <authorList>
            <person name="Seiffert S.N."/>
        </authorList>
    </citation>
    <scope>NUCLEOTIDE SEQUENCE [LARGE SCALE GENOMIC DNA]</scope>
    <source>
        <strain evidence="5 6">1</strain>
    </source>
</reference>
<evidence type="ECO:0000313" key="6">
    <source>
        <dbReference type="Proteomes" id="UP000686327"/>
    </source>
</evidence>
<gene>
    <name evidence="5" type="ORF">KC222_13030</name>
</gene>
<dbReference type="RefSeq" id="WP_216376054.1">
    <property type="nucleotide sequence ID" value="NZ_JAGRYT010000028.1"/>
</dbReference>
<protein>
    <submittedName>
        <fullName evidence="5">Class I SAM-dependent methyltransferase</fullName>
    </submittedName>
</protein>
<evidence type="ECO:0000256" key="2">
    <source>
        <dbReference type="ARBA" id="ARBA00022603"/>
    </source>
</evidence>
<keyword evidence="3" id="KW-0808">Transferase</keyword>
<evidence type="ECO:0000259" key="4">
    <source>
        <dbReference type="Pfam" id="PF08241"/>
    </source>
</evidence>
<comment type="similarity">
    <text evidence="1">Belongs to the methyltransferase superfamily.</text>
</comment>
<evidence type="ECO:0000256" key="3">
    <source>
        <dbReference type="ARBA" id="ARBA00022679"/>
    </source>
</evidence>
<comment type="caution">
    <text evidence="5">The sequence shown here is derived from an EMBL/GenBank/DDBJ whole genome shotgun (WGS) entry which is preliminary data.</text>
</comment>
<proteinExistence type="inferred from homology"/>
<keyword evidence="2 5" id="KW-0489">Methyltransferase</keyword>